<dbReference type="FunFam" id="3.40.190.10:FF:000005">
    <property type="entry name" value="Porphobilinogen deaminase"/>
    <property type="match status" value="1"/>
</dbReference>
<evidence type="ECO:0000313" key="12">
    <source>
        <dbReference type="Proteomes" id="UP000051845"/>
    </source>
</evidence>
<dbReference type="InterPro" id="IPR036803">
    <property type="entry name" value="Porphobilinogen_deaminase_C_sf"/>
</dbReference>
<dbReference type="GO" id="GO:0004418">
    <property type="term" value="F:hydroxymethylbilane synthase activity"/>
    <property type="evidence" value="ECO:0007669"/>
    <property type="project" value="UniProtKB-UniRule"/>
</dbReference>
<feature type="domain" description="Porphobilinogen deaminase N-terminal" evidence="9">
    <location>
        <begin position="6"/>
        <end position="213"/>
    </location>
</feature>
<comment type="catalytic activity">
    <reaction evidence="7 8">
        <text>4 porphobilinogen + H2O = hydroxymethylbilane + 4 NH4(+)</text>
        <dbReference type="Rhea" id="RHEA:13185"/>
        <dbReference type="ChEBI" id="CHEBI:15377"/>
        <dbReference type="ChEBI" id="CHEBI:28938"/>
        <dbReference type="ChEBI" id="CHEBI:57845"/>
        <dbReference type="ChEBI" id="CHEBI:58126"/>
        <dbReference type="EC" id="2.5.1.61"/>
    </reaction>
</comment>
<keyword evidence="5 8" id="KW-0808">Transferase</keyword>
<dbReference type="InterPro" id="IPR000860">
    <property type="entry name" value="HemC"/>
</dbReference>
<evidence type="ECO:0000256" key="1">
    <source>
        <dbReference type="ARBA" id="ARBA00002869"/>
    </source>
</evidence>
<dbReference type="PANTHER" id="PTHR11557:SF0">
    <property type="entry name" value="PORPHOBILINOGEN DEAMINASE"/>
    <property type="match status" value="1"/>
</dbReference>
<dbReference type="Pfam" id="PF03900">
    <property type="entry name" value="Porphobil_deamC"/>
    <property type="match status" value="1"/>
</dbReference>
<comment type="caution">
    <text evidence="11">The sequence shown here is derived from an EMBL/GenBank/DDBJ whole genome shotgun (WGS) entry which is preliminary data.</text>
</comment>
<keyword evidence="6 8" id="KW-0627">Porphyrin biosynthesis</keyword>
<evidence type="ECO:0000256" key="2">
    <source>
        <dbReference type="ARBA" id="ARBA00004735"/>
    </source>
</evidence>
<evidence type="ECO:0000256" key="5">
    <source>
        <dbReference type="ARBA" id="ARBA00022679"/>
    </source>
</evidence>
<dbReference type="FunFam" id="3.40.190.10:FF:000086">
    <property type="entry name" value="Probable porphobilinogen deaminase"/>
    <property type="match status" value="1"/>
</dbReference>
<comment type="cofactor">
    <cofactor evidence="8">
        <name>dipyrromethane</name>
        <dbReference type="ChEBI" id="CHEBI:60342"/>
    </cofactor>
    <text evidence="8">Binds 1 dipyrromethane group covalently.</text>
</comment>
<dbReference type="AlphaFoldDB" id="A0A0R2B9K4"/>
<comment type="function">
    <text evidence="1 8">Tetrapolymerization of the monopyrrole PBG into the hydroxymethylbilane pre-uroporphyrinogen in several discrete steps.</text>
</comment>
<dbReference type="Proteomes" id="UP000051845">
    <property type="component" value="Unassembled WGS sequence"/>
</dbReference>
<dbReference type="EC" id="2.5.1.61" evidence="8"/>
<protein>
    <recommendedName>
        <fullName evidence="8">Porphobilinogen deaminase</fullName>
        <shortName evidence="8">PBG</shortName>
        <ecNumber evidence="8">2.5.1.61</ecNumber>
    </recommendedName>
    <alternativeName>
        <fullName evidence="8">Hydroxymethylbilane synthase</fullName>
        <shortName evidence="8">HMBS</shortName>
    </alternativeName>
    <alternativeName>
        <fullName evidence="8">Pre-uroporphyrinogen synthase</fullName>
    </alternativeName>
</protein>
<dbReference type="InterPro" id="IPR022417">
    <property type="entry name" value="Porphobilin_deaminase_N"/>
</dbReference>
<reference evidence="11 12" key="1">
    <citation type="journal article" date="2015" name="Genome Announc.">
        <title>Expanding the biotechnology potential of lactobacilli through comparative genomics of 213 strains and associated genera.</title>
        <authorList>
            <person name="Sun Z."/>
            <person name="Harris H.M."/>
            <person name="McCann A."/>
            <person name="Guo C."/>
            <person name="Argimon S."/>
            <person name="Zhang W."/>
            <person name="Yang X."/>
            <person name="Jeffery I.B."/>
            <person name="Cooney J.C."/>
            <person name="Kagawa T.F."/>
            <person name="Liu W."/>
            <person name="Song Y."/>
            <person name="Salvetti E."/>
            <person name="Wrobel A."/>
            <person name="Rasinkangas P."/>
            <person name="Parkhill J."/>
            <person name="Rea M.C."/>
            <person name="O'Sullivan O."/>
            <person name="Ritari J."/>
            <person name="Douillard F.P."/>
            <person name="Paul Ross R."/>
            <person name="Yang R."/>
            <person name="Briner A.E."/>
            <person name="Felis G.E."/>
            <person name="de Vos W.M."/>
            <person name="Barrangou R."/>
            <person name="Klaenhammer T.R."/>
            <person name="Caufield P.W."/>
            <person name="Cui Y."/>
            <person name="Zhang H."/>
            <person name="O'Toole P.W."/>
        </authorList>
    </citation>
    <scope>NUCLEOTIDE SEQUENCE [LARGE SCALE GENOMIC DNA]</scope>
    <source>
        <strain evidence="11 12">DSM 20515</strain>
    </source>
</reference>
<dbReference type="PANTHER" id="PTHR11557">
    <property type="entry name" value="PORPHOBILINOGEN DEAMINASE"/>
    <property type="match status" value="1"/>
</dbReference>
<comment type="miscellaneous">
    <text evidence="8">The porphobilinogen subunits are added to the dipyrromethane group.</text>
</comment>
<dbReference type="HAMAP" id="MF_00260">
    <property type="entry name" value="Porphobil_deam"/>
    <property type="match status" value="1"/>
</dbReference>
<evidence type="ECO:0000259" key="10">
    <source>
        <dbReference type="Pfam" id="PF03900"/>
    </source>
</evidence>
<evidence type="ECO:0000256" key="7">
    <source>
        <dbReference type="ARBA" id="ARBA00048169"/>
    </source>
</evidence>
<dbReference type="PRINTS" id="PR00151">
    <property type="entry name" value="PORPHBDMNASE"/>
</dbReference>
<evidence type="ECO:0000256" key="3">
    <source>
        <dbReference type="ARBA" id="ARBA00005638"/>
    </source>
</evidence>
<dbReference type="SUPFAM" id="SSF53850">
    <property type="entry name" value="Periplasmic binding protein-like II"/>
    <property type="match status" value="1"/>
</dbReference>
<evidence type="ECO:0000256" key="6">
    <source>
        <dbReference type="ARBA" id="ARBA00023244"/>
    </source>
</evidence>
<dbReference type="Gene3D" id="3.30.160.40">
    <property type="entry name" value="Porphobilinogen deaminase, C-terminal domain"/>
    <property type="match status" value="1"/>
</dbReference>
<dbReference type="NCBIfam" id="TIGR00212">
    <property type="entry name" value="hemC"/>
    <property type="match status" value="1"/>
</dbReference>
<name>A0A0R2B9K4_SECCO</name>
<evidence type="ECO:0000259" key="9">
    <source>
        <dbReference type="Pfam" id="PF01379"/>
    </source>
</evidence>
<feature type="modified residue" description="S-(dipyrrolylmethanemethyl)cysteine" evidence="8">
    <location>
        <position position="243"/>
    </location>
</feature>
<dbReference type="GO" id="GO:0005737">
    <property type="term" value="C:cytoplasm"/>
    <property type="evidence" value="ECO:0007669"/>
    <property type="project" value="UniProtKB-UniRule"/>
</dbReference>
<accession>A0A0R2B9K4</accession>
<dbReference type="SUPFAM" id="SSF54782">
    <property type="entry name" value="Porphobilinogen deaminase (hydroxymethylbilane synthase), C-terminal domain"/>
    <property type="match status" value="1"/>
</dbReference>
<dbReference type="GO" id="GO:0006782">
    <property type="term" value="P:protoporphyrinogen IX biosynthetic process"/>
    <property type="evidence" value="ECO:0007669"/>
    <property type="project" value="UniProtKB-UniRule"/>
</dbReference>
<dbReference type="InterPro" id="IPR022418">
    <property type="entry name" value="Porphobilinogen_deaminase_C"/>
</dbReference>
<dbReference type="PIRSF" id="PIRSF001438">
    <property type="entry name" value="4pyrrol_synth_OHMeBilane_synth"/>
    <property type="match status" value="1"/>
</dbReference>
<comment type="pathway">
    <text evidence="2">Porphyrin-containing compound metabolism; protoporphyrin-IX biosynthesis; coproporphyrinogen-III from 5-aminolevulinate: step 2/4.</text>
</comment>
<dbReference type="EMBL" id="AYYR01000052">
    <property type="protein sequence ID" value="KRM75509.1"/>
    <property type="molecule type" value="Genomic_DNA"/>
</dbReference>
<dbReference type="Gene3D" id="3.40.190.10">
    <property type="entry name" value="Periplasmic binding protein-like II"/>
    <property type="match status" value="2"/>
</dbReference>
<gene>
    <name evidence="8" type="primary">hemC</name>
    <name evidence="11" type="ORF">FC82_GL002221</name>
</gene>
<dbReference type="STRING" id="33960.TY91_13415"/>
<dbReference type="Pfam" id="PF01379">
    <property type="entry name" value="Porphobil_deam"/>
    <property type="match status" value="1"/>
</dbReference>
<proteinExistence type="inferred from homology"/>
<comment type="subunit">
    <text evidence="4 8">Monomer.</text>
</comment>
<evidence type="ECO:0000256" key="4">
    <source>
        <dbReference type="ARBA" id="ARBA00011245"/>
    </source>
</evidence>
<feature type="domain" description="Porphobilinogen deaminase C-terminal" evidence="10">
    <location>
        <begin position="228"/>
        <end position="293"/>
    </location>
</feature>
<evidence type="ECO:0000313" key="11">
    <source>
        <dbReference type="EMBL" id="KRM75509.1"/>
    </source>
</evidence>
<organism evidence="11 12">
    <name type="scientific">Secundilactobacillus collinoides DSM 20515 = JCM 1123</name>
    <dbReference type="NCBI Taxonomy" id="1423733"/>
    <lineage>
        <taxon>Bacteria</taxon>
        <taxon>Bacillati</taxon>
        <taxon>Bacillota</taxon>
        <taxon>Bacilli</taxon>
        <taxon>Lactobacillales</taxon>
        <taxon>Lactobacillaceae</taxon>
        <taxon>Secundilactobacillus</taxon>
    </lineage>
</organism>
<dbReference type="PATRIC" id="fig|1423733.4.peg.2334"/>
<comment type="similarity">
    <text evidence="3 8">Belongs to the HMBS family.</text>
</comment>
<sequence length="307" mass="33274">MKNEFVVGSRKSLLAMCQSKLVIAALEKRFPNITFHIKEIVTQGDRNLKDSLQKIGGKGVFVKEIEAELQSGDIDFAVHSLKDVMPVLPDDLMIGAFSKRESPFDCLITPKPLAGLTDLPQGARIGTNSLRRQGQLLHLRPDIQVIPIRGNVDTRIKKIKTENLDGVILAESGLDRLQVPLDGLFRLSLKADILPATGQGALAIECRKTDADTLALLSAIDDADTKQNVQVERDFLRALGGSCNYPIGAFAQTTGDQITFKGLVASPDGTHLFDKTVRGTIDDHLGSQAADTLIAEGALKLIESTLK</sequence>
<dbReference type="RefSeq" id="WP_056996773.1">
    <property type="nucleotide sequence ID" value="NZ_AYYR01000052.1"/>
</dbReference>
<evidence type="ECO:0000256" key="8">
    <source>
        <dbReference type="HAMAP-Rule" id="MF_00260"/>
    </source>
</evidence>